<evidence type="ECO:0000313" key="1">
    <source>
        <dbReference type="EMBL" id="OLP99999.1"/>
    </source>
</evidence>
<sequence>MKKETMPQTIPAPHRGGHVLHLQAQETLGTADIRASVKRPSTVDEDTWIASQSKVIFEEAVRVVSFISDICTERTCPCMSAGEKVHYHWADETTAVPELLPAPQYMRRLVEWADAKLLDQDLLPLDGSPMPPELRPVLSQILRRVFRVYAHAYVHHFQLIHDSGAEAHLNCNFKHFLFFVLEFNLVTMDEMLPLDGLIRKFAGDLIQ</sequence>
<dbReference type="AlphaFoldDB" id="A0A1Q9DXX8"/>
<accession>A0A1Q9DXX8</accession>
<keyword evidence="2" id="KW-1185">Reference proteome</keyword>
<dbReference type="InterPro" id="IPR005301">
    <property type="entry name" value="MOB_kinase_act_fam"/>
</dbReference>
<organism evidence="1 2">
    <name type="scientific">Symbiodinium microadriaticum</name>
    <name type="common">Dinoflagellate</name>
    <name type="synonym">Zooxanthella microadriatica</name>
    <dbReference type="NCBI Taxonomy" id="2951"/>
    <lineage>
        <taxon>Eukaryota</taxon>
        <taxon>Sar</taxon>
        <taxon>Alveolata</taxon>
        <taxon>Dinophyceae</taxon>
        <taxon>Suessiales</taxon>
        <taxon>Symbiodiniaceae</taxon>
        <taxon>Symbiodinium</taxon>
    </lineage>
</organism>
<dbReference type="OMA" id="HKHAKAT"/>
<dbReference type="SUPFAM" id="SSF101152">
    <property type="entry name" value="Mob1/phocein"/>
    <property type="match status" value="1"/>
</dbReference>
<dbReference type="SMART" id="SM01388">
    <property type="entry name" value="Mob1_phocein"/>
    <property type="match status" value="1"/>
</dbReference>
<keyword evidence="1" id="KW-0808">Transferase</keyword>
<dbReference type="EMBL" id="LSRX01000343">
    <property type="protein sequence ID" value="OLP99999.1"/>
    <property type="molecule type" value="Genomic_DNA"/>
</dbReference>
<dbReference type="GO" id="GO:0016301">
    <property type="term" value="F:kinase activity"/>
    <property type="evidence" value="ECO:0007669"/>
    <property type="project" value="UniProtKB-KW"/>
</dbReference>
<protein>
    <submittedName>
        <fullName evidence="1">MOB kinase activator-like 1-like A</fullName>
    </submittedName>
</protein>
<reference evidence="1 2" key="1">
    <citation type="submission" date="2016-02" db="EMBL/GenBank/DDBJ databases">
        <title>Genome analysis of coral dinoflagellate symbionts highlights evolutionary adaptations to a symbiotic lifestyle.</title>
        <authorList>
            <person name="Aranda M."/>
            <person name="Li Y."/>
            <person name="Liew Y.J."/>
            <person name="Baumgarten S."/>
            <person name="Simakov O."/>
            <person name="Wilson M."/>
            <person name="Piel J."/>
            <person name="Ashoor H."/>
            <person name="Bougouffa S."/>
            <person name="Bajic V.B."/>
            <person name="Ryu T."/>
            <person name="Ravasi T."/>
            <person name="Bayer T."/>
            <person name="Micklem G."/>
            <person name="Kim H."/>
            <person name="Bhak J."/>
            <person name="Lajeunesse T.C."/>
            <person name="Voolstra C.R."/>
        </authorList>
    </citation>
    <scope>NUCLEOTIDE SEQUENCE [LARGE SCALE GENOMIC DNA]</scope>
    <source>
        <strain evidence="1 2">CCMP2467</strain>
    </source>
</reference>
<keyword evidence="1" id="KW-0418">Kinase</keyword>
<gene>
    <name evidence="1" type="primary">mobA</name>
    <name evidence="1" type="ORF">AK812_SmicGene17378</name>
</gene>
<proteinExistence type="predicted"/>
<dbReference type="InterPro" id="IPR036703">
    <property type="entry name" value="MOB_kinase_act_sf"/>
</dbReference>
<comment type="caution">
    <text evidence="1">The sequence shown here is derived from an EMBL/GenBank/DDBJ whole genome shotgun (WGS) entry which is preliminary data.</text>
</comment>
<dbReference type="Gene3D" id="1.20.140.30">
    <property type="entry name" value="MOB kinase activator"/>
    <property type="match status" value="1"/>
</dbReference>
<dbReference type="PANTHER" id="PTHR22599">
    <property type="entry name" value="MPS ONE BINDER KINASE ACTIVATOR-LIKE MOB"/>
    <property type="match status" value="1"/>
</dbReference>
<dbReference type="Proteomes" id="UP000186817">
    <property type="component" value="Unassembled WGS sequence"/>
</dbReference>
<dbReference type="Pfam" id="PF03637">
    <property type="entry name" value="Mob1_phocein"/>
    <property type="match status" value="1"/>
</dbReference>
<name>A0A1Q9DXX8_SYMMI</name>
<dbReference type="OrthoDB" id="8170117at2759"/>
<evidence type="ECO:0000313" key="2">
    <source>
        <dbReference type="Proteomes" id="UP000186817"/>
    </source>
</evidence>